<keyword evidence="2" id="KW-1133">Transmembrane helix</keyword>
<accession>A0A815QK51</accession>
<keyword evidence="2" id="KW-0472">Membrane</keyword>
<reference evidence="3" key="1">
    <citation type="submission" date="2021-02" db="EMBL/GenBank/DDBJ databases">
        <authorList>
            <person name="Nowell W R."/>
        </authorList>
    </citation>
    <scope>NUCLEOTIDE SEQUENCE</scope>
</reference>
<evidence type="ECO:0000313" key="4">
    <source>
        <dbReference type="EMBL" id="CAF4333860.1"/>
    </source>
</evidence>
<dbReference type="AlphaFoldDB" id="A0A815QK51"/>
<evidence type="ECO:0000256" key="1">
    <source>
        <dbReference type="SAM" id="MobiDB-lite"/>
    </source>
</evidence>
<sequence>MYCPALHSLRTDDVQYDFETQNELRSLQVQRQLQPRRLLLQLRLLRRRVSTPFNLIPVLAVGLALLVAFATLVAFTAWVCYCCRQCPFHHFKCKKRRIKWRRKFSDARPRTSTNDQEPSQRARHESLPKYSSVLLKFHVIDKTERPPAPYRVRDITINTPSPLQNYQVTDKTHIVSRTDVSERFSDTGRLTSNTSVSFDLNGNVGYSLANVHV</sequence>
<name>A0A815QK51_9BILA</name>
<feature type="region of interest" description="Disordered" evidence="1">
    <location>
        <begin position="104"/>
        <end position="125"/>
    </location>
</feature>
<dbReference type="EMBL" id="CAJNOQ010020179">
    <property type="protein sequence ID" value="CAF1464364.1"/>
    <property type="molecule type" value="Genomic_DNA"/>
</dbReference>
<comment type="caution">
    <text evidence="3">The sequence shown here is derived from an EMBL/GenBank/DDBJ whole genome shotgun (WGS) entry which is preliminary data.</text>
</comment>
<evidence type="ECO:0000256" key="2">
    <source>
        <dbReference type="SAM" id="Phobius"/>
    </source>
</evidence>
<evidence type="ECO:0000313" key="3">
    <source>
        <dbReference type="EMBL" id="CAF1464364.1"/>
    </source>
</evidence>
<dbReference type="Proteomes" id="UP000681722">
    <property type="component" value="Unassembled WGS sequence"/>
</dbReference>
<proteinExistence type="predicted"/>
<keyword evidence="5" id="KW-1185">Reference proteome</keyword>
<keyword evidence="2" id="KW-0812">Transmembrane</keyword>
<protein>
    <submittedName>
        <fullName evidence="3">Uncharacterized protein</fullName>
    </submittedName>
</protein>
<dbReference type="EMBL" id="CAJOBC010085640">
    <property type="protein sequence ID" value="CAF4333860.1"/>
    <property type="molecule type" value="Genomic_DNA"/>
</dbReference>
<organism evidence="3 5">
    <name type="scientific">Didymodactylos carnosus</name>
    <dbReference type="NCBI Taxonomy" id="1234261"/>
    <lineage>
        <taxon>Eukaryota</taxon>
        <taxon>Metazoa</taxon>
        <taxon>Spiralia</taxon>
        <taxon>Gnathifera</taxon>
        <taxon>Rotifera</taxon>
        <taxon>Eurotatoria</taxon>
        <taxon>Bdelloidea</taxon>
        <taxon>Philodinida</taxon>
        <taxon>Philodinidae</taxon>
        <taxon>Didymodactylos</taxon>
    </lineage>
</organism>
<evidence type="ECO:0000313" key="5">
    <source>
        <dbReference type="Proteomes" id="UP000663829"/>
    </source>
</evidence>
<dbReference type="Proteomes" id="UP000663829">
    <property type="component" value="Unassembled WGS sequence"/>
</dbReference>
<gene>
    <name evidence="3" type="ORF">GPM918_LOCUS35212</name>
    <name evidence="4" type="ORF">SRO942_LOCUS35928</name>
</gene>
<feature type="transmembrane region" description="Helical" evidence="2">
    <location>
        <begin position="53"/>
        <end position="79"/>
    </location>
</feature>